<name>A0A7S3D1H8_9EUKA</name>
<feature type="domain" description="PNPLA" evidence="4">
    <location>
        <begin position="24"/>
        <end position="203"/>
    </location>
</feature>
<dbReference type="SUPFAM" id="SSF52151">
    <property type="entry name" value="FabD/lysophospholipase-like"/>
    <property type="match status" value="1"/>
</dbReference>
<dbReference type="PROSITE" id="PS51635">
    <property type="entry name" value="PNPLA"/>
    <property type="match status" value="1"/>
</dbReference>
<dbReference type="EMBL" id="HBIB01008391">
    <property type="protein sequence ID" value="CAE0243055.1"/>
    <property type="molecule type" value="Transcribed_RNA"/>
</dbReference>
<accession>A0A7S3D1H8</accession>
<evidence type="ECO:0000259" key="4">
    <source>
        <dbReference type="PROSITE" id="PS51635"/>
    </source>
</evidence>
<evidence type="ECO:0000256" key="3">
    <source>
        <dbReference type="SAM" id="SignalP"/>
    </source>
</evidence>
<feature type="active site" description="Proton acceptor" evidence="2">
    <location>
        <position position="190"/>
    </location>
</feature>
<keyword evidence="2" id="KW-0442">Lipid degradation</keyword>
<dbReference type="Gene3D" id="3.40.1090.10">
    <property type="entry name" value="Cytosolic phospholipase A2 catalytic domain"/>
    <property type="match status" value="1"/>
</dbReference>
<feature type="signal peptide" evidence="3">
    <location>
        <begin position="1"/>
        <end position="20"/>
    </location>
</feature>
<dbReference type="AlphaFoldDB" id="A0A7S3D1H8"/>
<feature type="short sequence motif" description="DGA/G" evidence="2">
    <location>
        <begin position="190"/>
        <end position="192"/>
    </location>
</feature>
<proteinExistence type="predicted"/>
<feature type="short sequence motif" description="GXGXXG" evidence="2">
    <location>
        <begin position="28"/>
        <end position="33"/>
    </location>
</feature>
<protein>
    <recommendedName>
        <fullName evidence="4">PNPLA domain-containing protein</fullName>
    </recommendedName>
</protein>
<evidence type="ECO:0000256" key="2">
    <source>
        <dbReference type="PROSITE-ProRule" id="PRU01161"/>
    </source>
</evidence>
<dbReference type="GO" id="GO:0016787">
    <property type="term" value="F:hydrolase activity"/>
    <property type="evidence" value="ECO:0007669"/>
    <property type="project" value="UniProtKB-UniRule"/>
</dbReference>
<dbReference type="Pfam" id="PF01734">
    <property type="entry name" value="Patatin"/>
    <property type="match status" value="1"/>
</dbReference>
<gene>
    <name evidence="5" type="ORF">PBIL07802_LOCUS5220</name>
</gene>
<feature type="chain" id="PRO_5030809389" description="PNPLA domain-containing protein" evidence="3">
    <location>
        <begin position="21"/>
        <end position="318"/>
    </location>
</feature>
<organism evidence="5">
    <name type="scientific">Palpitomonas bilix</name>
    <dbReference type="NCBI Taxonomy" id="652834"/>
    <lineage>
        <taxon>Eukaryota</taxon>
        <taxon>Eukaryota incertae sedis</taxon>
    </lineage>
</organism>
<reference evidence="5" key="1">
    <citation type="submission" date="2021-01" db="EMBL/GenBank/DDBJ databases">
        <authorList>
            <person name="Corre E."/>
            <person name="Pelletier E."/>
            <person name="Niang G."/>
            <person name="Scheremetjew M."/>
            <person name="Finn R."/>
            <person name="Kale V."/>
            <person name="Holt S."/>
            <person name="Cochrane G."/>
            <person name="Meng A."/>
            <person name="Brown T."/>
            <person name="Cohen L."/>
        </authorList>
    </citation>
    <scope>NUCLEOTIDE SEQUENCE</scope>
    <source>
        <strain evidence="5">NIES-2562</strain>
    </source>
</reference>
<dbReference type="InterPro" id="IPR016035">
    <property type="entry name" value="Acyl_Trfase/lysoPLipase"/>
</dbReference>
<evidence type="ECO:0000313" key="5">
    <source>
        <dbReference type="EMBL" id="CAE0243055.1"/>
    </source>
</evidence>
<dbReference type="GO" id="GO:0016042">
    <property type="term" value="P:lipid catabolic process"/>
    <property type="evidence" value="ECO:0007669"/>
    <property type="project" value="UniProtKB-UniRule"/>
</dbReference>
<keyword evidence="3" id="KW-0732">Signal</keyword>
<keyword evidence="2" id="KW-0378">Hydrolase</keyword>
<feature type="active site" description="Nucleophile" evidence="2">
    <location>
        <position position="61"/>
    </location>
</feature>
<sequence length="318" mass="34654">MSRLLLVLSLAASIAVGVHSCRTIALSGGGAFGAYEAGVMSGLIDYIYDGQANWTRIAGISAGSINSAYMTMWNVGDEKSGVESLKTMWLNTTQDMVYKNWPGSYVEGLLLQSGLYDTSPLRAYLTANLDVDKFMQSDRDWIVGATNMDTGDYTPFNKTNIANPVDAVMASSAWPVFFPHVQIGEHFYSDGGAKVNVPILDAFTPCTTEIDVIICSADSMDSVNASTYNTISSFMRTLDILERDVVEKDLQLALLQQQLKDVKIRIVRPSGPLPGGGLTFNKEYTQQMIDIGIQDAKNSKPQTGAELAEKLIRGEIVF</sequence>
<keyword evidence="1 2" id="KW-0443">Lipid metabolism</keyword>
<evidence type="ECO:0000256" key="1">
    <source>
        <dbReference type="ARBA" id="ARBA00023098"/>
    </source>
</evidence>
<feature type="short sequence motif" description="GXSXG" evidence="2">
    <location>
        <begin position="59"/>
        <end position="63"/>
    </location>
</feature>
<dbReference type="InterPro" id="IPR002641">
    <property type="entry name" value="PNPLA_dom"/>
</dbReference>